<evidence type="ECO:0000256" key="1">
    <source>
        <dbReference type="SAM" id="MobiDB-lite"/>
    </source>
</evidence>
<dbReference type="Pfam" id="PF13911">
    <property type="entry name" value="AhpC-TSA_2"/>
    <property type="match status" value="1"/>
</dbReference>
<dbReference type="EMBL" id="FNXT01000371">
    <property type="protein sequence ID" value="SZX64142.1"/>
    <property type="molecule type" value="Genomic_DNA"/>
</dbReference>
<dbReference type="InterPro" id="IPR032801">
    <property type="entry name" value="PXL2A/B/C"/>
</dbReference>
<sequence>MQLQRLSGAKQRPLVVKARSRQLCTALRAQQQASAEYEALKGVKVFSAADGFEVELLSLWQPGPDTRVVIPFLTHFADLSSWEYAQKLNQKVLPQLREQGLQVITVGLGSPENARLFSSTLDFPLEGLYADPTGAAYSALGFSPGFAPGADINPYMKLLPMLAGIGSPGTLQEVIRGYVGDRSAKPVFNSATPFDILGQNYQRPFELATLRLFNMIGILPKWGELSPPDTKLLVQQGGSLVFKGTDVIFRHNDSGILKYTDIDALMAAIDASRGSSTQQAQLTTSSSSSSNSGATM</sequence>
<evidence type="ECO:0000313" key="3">
    <source>
        <dbReference type="Proteomes" id="UP000256970"/>
    </source>
</evidence>
<proteinExistence type="predicted"/>
<reference evidence="2 3" key="1">
    <citation type="submission" date="2016-10" db="EMBL/GenBank/DDBJ databases">
        <authorList>
            <person name="Cai Z."/>
        </authorList>
    </citation>
    <scope>NUCLEOTIDE SEQUENCE [LARGE SCALE GENOMIC DNA]</scope>
</reference>
<gene>
    <name evidence="2" type="ORF">BQ4739_LOCUS4663</name>
</gene>
<name>A0A383VHC5_TETOB</name>
<feature type="region of interest" description="Disordered" evidence="1">
    <location>
        <begin position="276"/>
        <end position="296"/>
    </location>
</feature>
<dbReference type="AlphaFoldDB" id="A0A383VHC5"/>
<dbReference type="Proteomes" id="UP000256970">
    <property type="component" value="Unassembled WGS sequence"/>
</dbReference>
<protein>
    <recommendedName>
        <fullName evidence="4">Thioredoxin-like fold domain-containing protein</fullName>
    </recommendedName>
</protein>
<dbReference type="PANTHER" id="PTHR28630">
    <property type="match status" value="1"/>
</dbReference>
<evidence type="ECO:0000313" key="2">
    <source>
        <dbReference type="EMBL" id="SZX64142.1"/>
    </source>
</evidence>
<dbReference type="PANTHER" id="PTHR28630:SF3">
    <property type="entry name" value="PEROXIREDOXIN-LIKE 2C"/>
    <property type="match status" value="1"/>
</dbReference>
<keyword evidence="3" id="KW-1185">Reference proteome</keyword>
<accession>A0A383VHC5</accession>
<organism evidence="2 3">
    <name type="scientific">Tetradesmus obliquus</name>
    <name type="common">Green alga</name>
    <name type="synonym">Acutodesmus obliquus</name>
    <dbReference type="NCBI Taxonomy" id="3088"/>
    <lineage>
        <taxon>Eukaryota</taxon>
        <taxon>Viridiplantae</taxon>
        <taxon>Chlorophyta</taxon>
        <taxon>core chlorophytes</taxon>
        <taxon>Chlorophyceae</taxon>
        <taxon>CS clade</taxon>
        <taxon>Sphaeropleales</taxon>
        <taxon>Scenedesmaceae</taxon>
        <taxon>Tetradesmus</taxon>
    </lineage>
</organism>
<evidence type="ECO:0008006" key="4">
    <source>
        <dbReference type="Google" id="ProtNLM"/>
    </source>
</evidence>